<dbReference type="Proteomes" id="UP000821853">
    <property type="component" value="Chromosome 4"/>
</dbReference>
<keyword evidence="3" id="KW-1185">Reference proteome</keyword>
<name>A0A9J6GGB1_HAELO</name>
<dbReference type="AlphaFoldDB" id="A0A9J6GGB1"/>
<comment type="caution">
    <text evidence="2">The sequence shown here is derived from an EMBL/GenBank/DDBJ whole genome shotgun (WGS) entry which is preliminary data.</text>
</comment>
<organism evidence="2 3">
    <name type="scientific">Haemaphysalis longicornis</name>
    <name type="common">Bush tick</name>
    <dbReference type="NCBI Taxonomy" id="44386"/>
    <lineage>
        <taxon>Eukaryota</taxon>
        <taxon>Metazoa</taxon>
        <taxon>Ecdysozoa</taxon>
        <taxon>Arthropoda</taxon>
        <taxon>Chelicerata</taxon>
        <taxon>Arachnida</taxon>
        <taxon>Acari</taxon>
        <taxon>Parasitiformes</taxon>
        <taxon>Ixodida</taxon>
        <taxon>Ixodoidea</taxon>
        <taxon>Ixodidae</taxon>
        <taxon>Haemaphysalinae</taxon>
        <taxon>Haemaphysalis</taxon>
    </lineage>
</organism>
<protein>
    <submittedName>
        <fullName evidence="2">Uncharacterized protein</fullName>
    </submittedName>
</protein>
<evidence type="ECO:0000256" key="1">
    <source>
        <dbReference type="SAM" id="MobiDB-lite"/>
    </source>
</evidence>
<accession>A0A9J6GGB1</accession>
<proteinExistence type="predicted"/>
<dbReference type="EMBL" id="JABSTR010000006">
    <property type="protein sequence ID" value="KAH9373388.1"/>
    <property type="molecule type" value="Genomic_DNA"/>
</dbReference>
<sequence length="104" mass="11625">MPGKIKIERVLTDCNLINDCFFKNVGTEAFTSPNAALLCEVTRPQRKNWEALATAEACHPVKPVNKQERENCIGENRSNKQGRANKPFADPTLLRATRGEGKEQ</sequence>
<evidence type="ECO:0000313" key="3">
    <source>
        <dbReference type="Proteomes" id="UP000821853"/>
    </source>
</evidence>
<feature type="region of interest" description="Disordered" evidence="1">
    <location>
        <begin position="73"/>
        <end position="104"/>
    </location>
</feature>
<gene>
    <name evidence="2" type="ORF">HPB48_009433</name>
</gene>
<dbReference type="VEuPathDB" id="VectorBase:HLOH_047336"/>
<evidence type="ECO:0000313" key="2">
    <source>
        <dbReference type="EMBL" id="KAH9373388.1"/>
    </source>
</evidence>
<reference evidence="2 3" key="1">
    <citation type="journal article" date="2020" name="Cell">
        <title>Large-Scale Comparative Analyses of Tick Genomes Elucidate Their Genetic Diversity and Vector Capacities.</title>
        <authorList>
            <consortium name="Tick Genome and Microbiome Consortium (TIGMIC)"/>
            <person name="Jia N."/>
            <person name="Wang J."/>
            <person name="Shi W."/>
            <person name="Du L."/>
            <person name="Sun Y."/>
            <person name="Zhan W."/>
            <person name="Jiang J.F."/>
            <person name="Wang Q."/>
            <person name="Zhang B."/>
            <person name="Ji P."/>
            <person name="Bell-Sakyi L."/>
            <person name="Cui X.M."/>
            <person name="Yuan T.T."/>
            <person name="Jiang B.G."/>
            <person name="Yang W.F."/>
            <person name="Lam T.T."/>
            <person name="Chang Q.C."/>
            <person name="Ding S.J."/>
            <person name="Wang X.J."/>
            <person name="Zhu J.G."/>
            <person name="Ruan X.D."/>
            <person name="Zhao L."/>
            <person name="Wei J.T."/>
            <person name="Ye R.Z."/>
            <person name="Que T.C."/>
            <person name="Du C.H."/>
            <person name="Zhou Y.H."/>
            <person name="Cheng J.X."/>
            <person name="Dai P.F."/>
            <person name="Guo W.B."/>
            <person name="Han X.H."/>
            <person name="Huang E.J."/>
            <person name="Li L.F."/>
            <person name="Wei W."/>
            <person name="Gao Y.C."/>
            <person name="Liu J.Z."/>
            <person name="Shao H.Z."/>
            <person name="Wang X."/>
            <person name="Wang C.C."/>
            <person name="Yang T.C."/>
            <person name="Huo Q.B."/>
            <person name="Li W."/>
            <person name="Chen H.Y."/>
            <person name="Chen S.E."/>
            <person name="Zhou L.G."/>
            <person name="Ni X.B."/>
            <person name="Tian J.H."/>
            <person name="Sheng Y."/>
            <person name="Liu T."/>
            <person name="Pan Y.S."/>
            <person name="Xia L.Y."/>
            <person name="Li J."/>
            <person name="Zhao F."/>
            <person name="Cao W.C."/>
        </authorList>
    </citation>
    <scope>NUCLEOTIDE SEQUENCE [LARGE SCALE GENOMIC DNA]</scope>
    <source>
        <strain evidence="2">HaeL-2018</strain>
    </source>
</reference>